<keyword evidence="3" id="KW-1185">Reference proteome</keyword>
<proteinExistence type="predicted"/>
<reference evidence="2 3" key="1">
    <citation type="submission" date="2019-09" db="EMBL/GenBank/DDBJ databases">
        <authorList>
            <person name="Chen X.-Y."/>
        </authorList>
    </citation>
    <scope>NUCLEOTIDE SEQUENCE [LARGE SCALE GENOMIC DNA]</scope>
    <source>
        <strain evidence="2 3">NY5</strain>
    </source>
</reference>
<evidence type="ECO:0000313" key="3">
    <source>
        <dbReference type="Proteomes" id="UP000323708"/>
    </source>
</evidence>
<dbReference type="EMBL" id="VTUX01000004">
    <property type="protein sequence ID" value="KAA1191911.1"/>
    <property type="molecule type" value="Genomic_DNA"/>
</dbReference>
<dbReference type="Proteomes" id="UP000323708">
    <property type="component" value="Unassembled WGS sequence"/>
</dbReference>
<evidence type="ECO:0000313" key="2">
    <source>
        <dbReference type="EMBL" id="KAA1191911.1"/>
    </source>
</evidence>
<protein>
    <submittedName>
        <fullName evidence="2">Chaperone modulatory protein CbpM</fullName>
    </submittedName>
</protein>
<accession>A0A5B0X0N5</accession>
<comment type="caution">
    <text evidence="2">The sequence shown here is derived from an EMBL/GenBank/DDBJ whole genome shotgun (WGS) entry which is preliminary data.</text>
</comment>
<dbReference type="Gene3D" id="1.10.1660.10">
    <property type="match status" value="1"/>
</dbReference>
<dbReference type="Pfam" id="PF13591">
    <property type="entry name" value="MerR_2"/>
    <property type="match status" value="1"/>
</dbReference>
<sequence length="101" mass="12007">MNAMELQVSYQELCEYDEIDEAVVLRVVEYNIAAPVTGRDVASWHFRTTDVSWIHKALRLRRDLDIDWIAVATIIDLLKQQQSLAEENRRLRQQLRRFFSE</sequence>
<name>A0A5B0X0N5_9GAMM</name>
<gene>
    <name evidence="2" type="ORF">F0M18_10315</name>
</gene>
<keyword evidence="1" id="KW-0175">Coiled coil</keyword>
<evidence type="ECO:0000256" key="1">
    <source>
        <dbReference type="SAM" id="Coils"/>
    </source>
</evidence>
<feature type="coiled-coil region" evidence="1">
    <location>
        <begin position="74"/>
        <end position="101"/>
    </location>
</feature>
<organism evidence="2 3">
    <name type="scientific">Pseudohalioglobus sediminis</name>
    <dbReference type="NCBI Taxonomy" id="2606449"/>
    <lineage>
        <taxon>Bacteria</taxon>
        <taxon>Pseudomonadati</taxon>
        <taxon>Pseudomonadota</taxon>
        <taxon>Gammaproteobacteria</taxon>
        <taxon>Cellvibrionales</taxon>
        <taxon>Halieaceae</taxon>
        <taxon>Pseudohalioglobus</taxon>
    </lineage>
</organism>
<dbReference type="AlphaFoldDB" id="A0A5B0X0N5"/>